<dbReference type="PANTHER" id="PTHR37611">
    <property type="entry name" value="VIRUS-SPECIFIC-SIGNALING-PATHWAY REGULATED PROTEIN-RELATED"/>
    <property type="match status" value="1"/>
</dbReference>
<proteinExistence type="predicted"/>
<dbReference type="Proteomes" id="UP000087171">
    <property type="component" value="Chromosome Ca1"/>
</dbReference>
<reference evidence="1" key="1">
    <citation type="journal article" date="2013" name="Nat. Biotechnol.">
        <title>Draft genome sequence of chickpea (Cicer arietinum) provides a resource for trait improvement.</title>
        <authorList>
            <person name="Varshney R.K."/>
            <person name="Song C."/>
            <person name="Saxena R.K."/>
            <person name="Azam S."/>
            <person name="Yu S."/>
            <person name="Sharpe A.G."/>
            <person name="Cannon S."/>
            <person name="Baek J."/>
            <person name="Rosen B.D."/>
            <person name="Tar'an B."/>
            <person name="Millan T."/>
            <person name="Zhang X."/>
            <person name="Ramsay L.D."/>
            <person name="Iwata A."/>
            <person name="Wang Y."/>
            <person name="Nelson W."/>
            <person name="Farmer A.D."/>
            <person name="Gaur P.M."/>
            <person name="Soderlund C."/>
            <person name="Penmetsa R.V."/>
            <person name="Xu C."/>
            <person name="Bharti A.K."/>
            <person name="He W."/>
            <person name="Winter P."/>
            <person name="Zhao S."/>
            <person name="Hane J.K."/>
            <person name="Carrasquilla-Garcia N."/>
            <person name="Condie J.A."/>
            <person name="Upadhyaya H.D."/>
            <person name="Luo M.C."/>
            <person name="Thudi M."/>
            <person name="Gowda C.L."/>
            <person name="Singh N.P."/>
            <person name="Lichtenzveig J."/>
            <person name="Gali K.K."/>
            <person name="Rubio J."/>
            <person name="Nadarajan N."/>
            <person name="Dolezel J."/>
            <person name="Bansal K.C."/>
            <person name="Xu X."/>
            <person name="Edwards D."/>
            <person name="Zhang G."/>
            <person name="Kahl G."/>
            <person name="Gil J."/>
            <person name="Singh K.B."/>
            <person name="Datta S.K."/>
            <person name="Jackson S.A."/>
            <person name="Wang J."/>
            <person name="Cook D.R."/>
        </authorList>
    </citation>
    <scope>NUCLEOTIDE SEQUENCE [LARGE SCALE GENOMIC DNA]</scope>
    <source>
        <strain evidence="1">cv. CDC Frontier</strain>
    </source>
</reference>
<dbReference type="AlphaFoldDB" id="A0A1S2XFM7"/>
<gene>
    <name evidence="2" type="primary">LOC101496808</name>
</gene>
<accession>A0A1S2XFM7</accession>
<dbReference type="OrthoDB" id="691231at2759"/>
<name>A0A1S2XFM7_CICAR</name>
<dbReference type="RefSeq" id="XP_004488658.1">
    <property type="nucleotide sequence ID" value="XM_004488601.3"/>
</dbReference>
<dbReference type="PANTHER" id="PTHR37611:SF4">
    <property type="entry name" value="OS06G0538400 PROTEIN"/>
    <property type="match status" value="1"/>
</dbReference>
<protein>
    <submittedName>
        <fullName evidence="2">Uncharacterized protein LOC101496808</fullName>
    </submittedName>
</protein>
<evidence type="ECO:0000313" key="1">
    <source>
        <dbReference type="Proteomes" id="UP000087171"/>
    </source>
</evidence>
<sequence>MSSSIQENVFELENIDQFWEANNVILTSLMEETQDEFEDEYYGDDKLVSMIQSLEAEISSPEIYGMGQMDGQDCSTSFIGLDHWIDENMELISSSPFDEVNASIPCEDEMTEYFELMEYEAENFIDGFEMCYGVFLEQQHTDTCN</sequence>
<organism evidence="1 2">
    <name type="scientific">Cicer arietinum</name>
    <name type="common">Chickpea</name>
    <name type="synonym">Garbanzo</name>
    <dbReference type="NCBI Taxonomy" id="3827"/>
    <lineage>
        <taxon>Eukaryota</taxon>
        <taxon>Viridiplantae</taxon>
        <taxon>Streptophyta</taxon>
        <taxon>Embryophyta</taxon>
        <taxon>Tracheophyta</taxon>
        <taxon>Spermatophyta</taxon>
        <taxon>Magnoliopsida</taxon>
        <taxon>eudicotyledons</taxon>
        <taxon>Gunneridae</taxon>
        <taxon>Pentapetalae</taxon>
        <taxon>rosids</taxon>
        <taxon>fabids</taxon>
        <taxon>Fabales</taxon>
        <taxon>Fabaceae</taxon>
        <taxon>Papilionoideae</taxon>
        <taxon>50 kb inversion clade</taxon>
        <taxon>NPAAA clade</taxon>
        <taxon>Hologalegina</taxon>
        <taxon>IRL clade</taxon>
        <taxon>Cicereae</taxon>
        <taxon>Cicer</taxon>
    </lineage>
</organism>
<keyword evidence="1" id="KW-1185">Reference proteome</keyword>
<dbReference type="PaxDb" id="3827-XP_004488658.1"/>
<reference evidence="2" key="2">
    <citation type="submission" date="2025-08" db="UniProtKB">
        <authorList>
            <consortium name="RefSeq"/>
        </authorList>
    </citation>
    <scope>IDENTIFICATION</scope>
    <source>
        <tissue evidence="2">Etiolated seedlings</tissue>
    </source>
</reference>
<evidence type="ECO:0000313" key="2">
    <source>
        <dbReference type="RefSeq" id="XP_004488658.1"/>
    </source>
</evidence>